<dbReference type="Pfam" id="PF17921">
    <property type="entry name" value="Integrase_H2C2"/>
    <property type="match status" value="1"/>
</dbReference>
<dbReference type="AlphaFoldDB" id="A0A4Y2KKT2"/>
<evidence type="ECO:0000313" key="4">
    <source>
        <dbReference type="Proteomes" id="UP000499080"/>
    </source>
</evidence>
<dbReference type="GO" id="GO:0015074">
    <property type="term" value="P:DNA integration"/>
    <property type="evidence" value="ECO:0007669"/>
    <property type="project" value="InterPro"/>
</dbReference>
<keyword evidence="4" id="KW-1185">Reference proteome</keyword>
<dbReference type="InterPro" id="IPR041588">
    <property type="entry name" value="Integrase_H2C2"/>
</dbReference>
<comment type="caution">
    <text evidence="3">The sequence shown here is derived from an EMBL/GenBank/DDBJ whole genome shotgun (WGS) entry which is preliminary data.</text>
</comment>
<dbReference type="PANTHER" id="PTHR37984">
    <property type="entry name" value="PROTEIN CBG26694"/>
    <property type="match status" value="1"/>
</dbReference>
<dbReference type="InterPro" id="IPR001584">
    <property type="entry name" value="Integrase_cat-core"/>
</dbReference>
<dbReference type="SUPFAM" id="SSF53098">
    <property type="entry name" value="Ribonuclease H-like"/>
    <property type="match status" value="1"/>
</dbReference>
<feature type="domain" description="Integrase catalytic" evidence="2">
    <location>
        <begin position="73"/>
        <end position="170"/>
    </location>
</feature>
<proteinExistence type="predicted"/>
<gene>
    <name evidence="3" type="primary">K02A2.6_130</name>
    <name evidence="3" type="ORF">AVEN_76212_1</name>
</gene>
<reference evidence="3 4" key="1">
    <citation type="journal article" date="2019" name="Sci. Rep.">
        <title>Orb-weaving spider Araneus ventricosus genome elucidates the spidroin gene catalogue.</title>
        <authorList>
            <person name="Kono N."/>
            <person name="Nakamura H."/>
            <person name="Ohtoshi R."/>
            <person name="Moran D.A.P."/>
            <person name="Shinohara A."/>
            <person name="Yoshida Y."/>
            <person name="Fujiwara M."/>
            <person name="Mori M."/>
            <person name="Tomita M."/>
            <person name="Arakawa K."/>
        </authorList>
    </citation>
    <scope>NUCLEOTIDE SEQUENCE [LARGE SCALE GENOMIC DNA]</scope>
</reference>
<dbReference type="GO" id="GO:0003676">
    <property type="term" value="F:nucleic acid binding"/>
    <property type="evidence" value="ECO:0007669"/>
    <property type="project" value="InterPro"/>
</dbReference>
<dbReference type="Gene3D" id="3.30.420.10">
    <property type="entry name" value="Ribonuclease H-like superfamily/Ribonuclease H"/>
    <property type="match status" value="1"/>
</dbReference>
<dbReference type="InterPro" id="IPR012337">
    <property type="entry name" value="RNaseH-like_sf"/>
</dbReference>
<protein>
    <recommendedName>
        <fullName evidence="1">RNA-directed DNA polymerase</fullName>
        <ecNumber evidence="1">2.7.7.49</ecNumber>
    </recommendedName>
</protein>
<dbReference type="PROSITE" id="PS50994">
    <property type="entry name" value="INTEGRASE"/>
    <property type="match status" value="1"/>
</dbReference>
<dbReference type="EMBL" id="BGPR01004709">
    <property type="protein sequence ID" value="GBN02510.1"/>
    <property type="molecule type" value="Genomic_DNA"/>
</dbReference>
<evidence type="ECO:0000259" key="2">
    <source>
        <dbReference type="PROSITE" id="PS50994"/>
    </source>
</evidence>
<accession>A0A4Y2KKT2</accession>
<dbReference type="Proteomes" id="UP000499080">
    <property type="component" value="Unassembled WGS sequence"/>
</dbReference>
<dbReference type="PANTHER" id="PTHR37984:SF5">
    <property type="entry name" value="PROTEIN NYNRIN-LIKE"/>
    <property type="match status" value="1"/>
</dbReference>
<organism evidence="3 4">
    <name type="scientific">Araneus ventricosus</name>
    <name type="common">Orbweaver spider</name>
    <name type="synonym">Epeira ventricosa</name>
    <dbReference type="NCBI Taxonomy" id="182803"/>
    <lineage>
        <taxon>Eukaryota</taxon>
        <taxon>Metazoa</taxon>
        <taxon>Ecdysozoa</taxon>
        <taxon>Arthropoda</taxon>
        <taxon>Chelicerata</taxon>
        <taxon>Arachnida</taxon>
        <taxon>Araneae</taxon>
        <taxon>Araneomorphae</taxon>
        <taxon>Entelegynae</taxon>
        <taxon>Araneoidea</taxon>
        <taxon>Araneidae</taxon>
        <taxon>Araneus</taxon>
    </lineage>
</organism>
<dbReference type="Gene3D" id="1.10.340.70">
    <property type="match status" value="1"/>
</dbReference>
<dbReference type="OrthoDB" id="6494945at2759"/>
<dbReference type="EC" id="2.7.7.49" evidence="1"/>
<evidence type="ECO:0000256" key="1">
    <source>
        <dbReference type="ARBA" id="ARBA00012493"/>
    </source>
</evidence>
<dbReference type="InterPro" id="IPR036397">
    <property type="entry name" value="RNaseH_sf"/>
</dbReference>
<sequence>MRGCRIIIPKSHQAEVLNQIHAGHLGITKCRVRARCSVYWPGISKIIEEKIKSCTACIKESSNRHQPLIPTSFPERPWEVLGLDLLKYKNSWHLLISDYYSRYPEIDRLTYAEVINHCKSIFSRHGIPDVVRSDDGSQFDPVKTVEFTDFAKSYGFTHVPSSPKFSQSNGLEASMKTVKALIKKSRDPYLALMAYRATPL</sequence>
<name>A0A4Y2KKT2_ARAVE</name>
<dbReference type="GO" id="GO:0003964">
    <property type="term" value="F:RNA-directed DNA polymerase activity"/>
    <property type="evidence" value="ECO:0007669"/>
    <property type="project" value="UniProtKB-EC"/>
</dbReference>
<evidence type="ECO:0000313" key="3">
    <source>
        <dbReference type="EMBL" id="GBN02510.1"/>
    </source>
</evidence>
<dbReference type="FunFam" id="1.10.340.70:FF:000001">
    <property type="entry name" value="Retrovirus-related Pol polyprotein from transposon gypsy-like Protein"/>
    <property type="match status" value="1"/>
</dbReference>
<dbReference type="InterPro" id="IPR050951">
    <property type="entry name" value="Retrovirus_Pol_polyprotein"/>
</dbReference>